<evidence type="ECO:0000313" key="4">
    <source>
        <dbReference type="Proteomes" id="UP000193560"/>
    </source>
</evidence>
<reference evidence="3 4" key="1">
    <citation type="submission" date="2016-07" db="EMBL/GenBank/DDBJ databases">
        <title>Pervasive Adenine N6-methylation of Active Genes in Fungi.</title>
        <authorList>
            <consortium name="DOE Joint Genome Institute"/>
            <person name="Mondo S.J."/>
            <person name="Dannebaum R.O."/>
            <person name="Kuo R.C."/>
            <person name="Labutti K."/>
            <person name="Haridas S."/>
            <person name="Kuo A."/>
            <person name="Salamov A."/>
            <person name="Ahrendt S.R."/>
            <person name="Lipzen A."/>
            <person name="Sullivan W."/>
            <person name="Andreopoulos W.B."/>
            <person name="Clum A."/>
            <person name="Lindquist E."/>
            <person name="Daum C."/>
            <person name="Ramamoorthy G.K."/>
            <person name="Gryganskyi A."/>
            <person name="Culley D."/>
            <person name="Magnuson J.K."/>
            <person name="James T.Y."/>
            <person name="O'Malley M.A."/>
            <person name="Stajich J.E."/>
            <person name="Spatafora J.W."/>
            <person name="Visel A."/>
            <person name="Grigoriev I.V."/>
        </authorList>
    </citation>
    <scope>NUCLEOTIDE SEQUENCE [LARGE SCALE GENOMIC DNA]</scope>
    <source>
        <strain evidence="3 4">NRRL 1336</strain>
    </source>
</reference>
<comment type="caution">
    <text evidence="3">The sequence shown here is derived from an EMBL/GenBank/DDBJ whole genome shotgun (WGS) entry which is preliminary data.</text>
</comment>
<keyword evidence="2" id="KW-0472">Membrane</keyword>
<dbReference type="Proteomes" id="UP000193560">
    <property type="component" value="Unassembled WGS sequence"/>
</dbReference>
<feature type="region of interest" description="Disordered" evidence="1">
    <location>
        <begin position="1"/>
        <end position="31"/>
    </location>
</feature>
<feature type="transmembrane region" description="Helical" evidence="2">
    <location>
        <begin position="252"/>
        <end position="273"/>
    </location>
</feature>
<feature type="transmembrane region" description="Helical" evidence="2">
    <location>
        <begin position="186"/>
        <end position="208"/>
    </location>
</feature>
<evidence type="ECO:0000313" key="3">
    <source>
        <dbReference type="EMBL" id="ORZ25840.1"/>
    </source>
</evidence>
<organism evidence="3 4">
    <name type="scientific">Absidia repens</name>
    <dbReference type="NCBI Taxonomy" id="90262"/>
    <lineage>
        <taxon>Eukaryota</taxon>
        <taxon>Fungi</taxon>
        <taxon>Fungi incertae sedis</taxon>
        <taxon>Mucoromycota</taxon>
        <taxon>Mucoromycotina</taxon>
        <taxon>Mucoromycetes</taxon>
        <taxon>Mucorales</taxon>
        <taxon>Cunninghamellaceae</taxon>
        <taxon>Absidia</taxon>
    </lineage>
</organism>
<name>A0A1X2J1Y9_9FUNG</name>
<evidence type="ECO:0000256" key="2">
    <source>
        <dbReference type="SAM" id="Phobius"/>
    </source>
</evidence>
<feature type="compositionally biased region" description="Polar residues" evidence="1">
    <location>
        <begin position="1"/>
        <end position="22"/>
    </location>
</feature>
<feature type="transmembrane region" description="Helical" evidence="2">
    <location>
        <begin position="279"/>
        <end position="300"/>
    </location>
</feature>
<evidence type="ECO:0008006" key="5">
    <source>
        <dbReference type="Google" id="ProtNLM"/>
    </source>
</evidence>
<sequence length="414" mass="46571">MSLDRSSQSYRNSQCTPKPNSHNDADPSGNVDENILEQKEQSEHKIYCTSIWTSPLLILSYFGLYLFEEVRSLVTYFCRHRRSTLTLLTLILSIWVFCKTEGQHQTTVNWVKQQFQWYGYWTVLGVASSVGLGSGLHTFVLFLGPYIAEVTVAAYKCQNNGAMIRNPSSYHLECSPFFIPTSSTSLTLWTIYQCIALETLAWGIGTALGELPPYFMARTVALSGGKNQALTEFETSLTKLPQDRTLKESISFYLYSGMKRLGFFGILVFASIPNPLFDLAGITCGHFLVPFTTFFGATLLGKACIKASIQALIVILTFSHETLTIFLNSLESSFPALHKALSKIILDHTLQFGQSLSNEHGPSQMNYIKIVWNFFLSLMIGYFVISSIESLGLAYMKRQSEKGIERLKKDKKDK</sequence>
<feature type="transmembrane region" description="Helical" evidence="2">
    <location>
        <begin position="118"/>
        <end position="143"/>
    </location>
</feature>
<evidence type="ECO:0000256" key="1">
    <source>
        <dbReference type="SAM" id="MobiDB-lite"/>
    </source>
</evidence>
<feature type="transmembrane region" description="Helical" evidence="2">
    <location>
        <begin position="46"/>
        <end position="67"/>
    </location>
</feature>
<keyword evidence="2" id="KW-1133">Transmembrane helix</keyword>
<dbReference type="EMBL" id="MCGE01000001">
    <property type="protein sequence ID" value="ORZ25840.1"/>
    <property type="molecule type" value="Genomic_DNA"/>
</dbReference>
<keyword evidence="2" id="KW-0812">Transmembrane</keyword>
<feature type="transmembrane region" description="Helical" evidence="2">
    <location>
        <begin position="370"/>
        <end position="396"/>
    </location>
</feature>
<keyword evidence="4" id="KW-1185">Reference proteome</keyword>
<feature type="transmembrane region" description="Helical" evidence="2">
    <location>
        <begin position="307"/>
        <end position="327"/>
    </location>
</feature>
<proteinExistence type="predicted"/>
<dbReference type="OrthoDB" id="2016540at2759"/>
<feature type="transmembrane region" description="Helical" evidence="2">
    <location>
        <begin position="79"/>
        <end position="98"/>
    </location>
</feature>
<accession>A0A1X2J1Y9</accession>
<dbReference type="STRING" id="90262.A0A1X2J1Y9"/>
<dbReference type="AlphaFoldDB" id="A0A1X2J1Y9"/>
<protein>
    <recommendedName>
        <fullName evidence="5">Golgi apparatus membrane protein tvp38</fullName>
    </recommendedName>
</protein>
<gene>
    <name evidence="3" type="ORF">BCR42DRAFT_341205</name>
</gene>